<dbReference type="PANTHER" id="PTHR35011">
    <property type="entry name" value="2,3-DIKETO-L-GULONATE TRAP TRANSPORTER SMALL PERMEASE PROTEIN YIAM"/>
    <property type="match status" value="1"/>
</dbReference>
<comment type="caution">
    <text evidence="9">Lacks conserved residue(s) required for the propagation of feature annotation.</text>
</comment>
<evidence type="ECO:0000256" key="10">
    <source>
        <dbReference type="SAM" id="SignalP"/>
    </source>
</evidence>
<protein>
    <recommendedName>
        <fullName evidence="9">TRAP transporter small permease protein</fullName>
    </recommendedName>
</protein>
<dbReference type="Proteomes" id="UP000680815">
    <property type="component" value="Unassembled WGS sequence"/>
</dbReference>
<feature type="chain" id="PRO_5045402770" description="TRAP transporter small permease protein" evidence="10">
    <location>
        <begin position="20"/>
        <end position="160"/>
    </location>
</feature>
<evidence type="ECO:0000256" key="8">
    <source>
        <dbReference type="ARBA" id="ARBA00038436"/>
    </source>
</evidence>
<accession>A0ABS4AQY4</accession>
<dbReference type="InterPro" id="IPR055348">
    <property type="entry name" value="DctQ"/>
</dbReference>
<keyword evidence="5 9" id="KW-0812">Transmembrane</keyword>
<comment type="caution">
    <text evidence="12">The sequence shown here is derived from an EMBL/GenBank/DDBJ whole genome shotgun (WGS) entry which is preliminary data.</text>
</comment>
<feature type="transmembrane region" description="Helical" evidence="9">
    <location>
        <begin position="51"/>
        <end position="68"/>
    </location>
</feature>
<keyword evidence="7 9" id="KW-0472">Membrane</keyword>
<keyword evidence="4 9" id="KW-0997">Cell inner membrane</keyword>
<feature type="domain" description="Tripartite ATP-independent periplasmic transporters DctQ component" evidence="11">
    <location>
        <begin position="26"/>
        <end position="154"/>
    </location>
</feature>
<comment type="function">
    <text evidence="9">Part of the tripartite ATP-independent periplasmic (TRAP) transport system.</text>
</comment>
<feature type="transmembrane region" description="Helical" evidence="9">
    <location>
        <begin position="130"/>
        <end position="152"/>
    </location>
</feature>
<name>A0ABS4AQY4_9PROT</name>
<evidence type="ECO:0000256" key="3">
    <source>
        <dbReference type="ARBA" id="ARBA00022475"/>
    </source>
</evidence>
<feature type="signal peptide" evidence="10">
    <location>
        <begin position="1"/>
        <end position="19"/>
    </location>
</feature>
<keyword evidence="3" id="KW-1003">Cell membrane</keyword>
<dbReference type="InterPro" id="IPR007387">
    <property type="entry name" value="TRAP_DctQ"/>
</dbReference>
<evidence type="ECO:0000313" key="12">
    <source>
        <dbReference type="EMBL" id="MBP0463241.1"/>
    </source>
</evidence>
<evidence type="ECO:0000256" key="9">
    <source>
        <dbReference type="RuleBase" id="RU369079"/>
    </source>
</evidence>
<sequence>MTALRRAASAAASACMAIAALLTAAIAAVVFWTVVSRFAFGRTPSWTEELPRILMVWAVFIGLVSTTARGVNLEAGLLDLWARGARMRAACRCLAEVLVAAFALVLAATASEMAEITWTSTTPALEVPAAIFYLPVAIGGALAALLQVPRVIDAAAALRR</sequence>
<reference evidence="12 13" key="1">
    <citation type="submission" date="2021-03" db="EMBL/GenBank/DDBJ databases">
        <authorList>
            <person name="So Y."/>
        </authorList>
    </citation>
    <scope>NUCLEOTIDE SEQUENCE [LARGE SCALE GENOMIC DNA]</scope>
    <source>
        <strain evidence="12 13">PWR1</strain>
    </source>
</reference>
<evidence type="ECO:0000256" key="7">
    <source>
        <dbReference type="ARBA" id="ARBA00023136"/>
    </source>
</evidence>
<comment type="subunit">
    <text evidence="9">The complex comprises the extracytoplasmic solute receptor protein and the two transmembrane proteins.</text>
</comment>
<keyword evidence="13" id="KW-1185">Reference proteome</keyword>
<dbReference type="EMBL" id="JAGIYZ010000003">
    <property type="protein sequence ID" value="MBP0463241.1"/>
    <property type="molecule type" value="Genomic_DNA"/>
</dbReference>
<keyword evidence="2 9" id="KW-0813">Transport</keyword>
<keyword evidence="6 9" id="KW-1133">Transmembrane helix</keyword>
<evidence type="ECO:0000256" key="2">
    <source>
        <dbReference type="ARBA" id="ARBA00022448"/>
    </source>
</evidence>
<comment type="similarity">
    <text evidence="8 9">Belongs to the TRAP transporter small permease family.</text>
</comment>
<feature type="transmembrane region" description="Helical" evidence="9">
    <location>
        <begin position="89"/>
        <end position="110"/>
    </location>
</feature>
<evidence type="ECO:0000256" key="6">
    <source>
        <dbReference type="ARBA" id="ARBA00022989"/>
    </source>
</evidence>
<evidence type="ECO:0000256" key="4">
    <source>
        <dbReference type="ARBA" id="ARBA00022519"/>
    </source>
</evidence>
<evidence type="ECO:0000256" key="5">
    <source>
        <dbReference type="ARBA" id="ARBA00022692"/>
    </source>
</evidence>
<keyword evidence="10" id="KW-0732">Signal</keyword>
<comment type="subcellular location">
    <subcellularLocation>
        <location evidence="1 9">Cell inner membrane</location>
        <topology evidence="1 9">Multi-pass membrane protein</topology>
    </subcellularLocation>
</comment>
<proteinExistence type="inferred from homology"/>
<organism evidence="12 13">
    <name type="scientific">Roseomonas nitratireducens</name>
    <dbReference type="NCBI Taxonomy" id="2820810"/>
    <lineage>
        <taxon>Bacteria</taxon>
        <taxon>Pseudomonadati</taxon>
        <taxon>Pseudomonadota</taxon>
        <taxon>Alphaproteobacteria</taxon>
        <taxon>Acetobacterales</taxon>
        <taxon>Roseomonadaceae</taxon>
        <taxon>Roseomonas</taxon>
    </lineage>
</organism>
<gene>
    <name evidence="12" type="ORF">J5Y09_04905</name>
</gene>
<evidence type="ECO:0000313" key="13">
    <source>
        <dbReference type="Proteomes" id="UP000680815"/>
    </source>
</evidence>
<dbReference type="PANTHER" id="PTHR35011:SF2">
    <property type="entry name" value="2,3-DIKETO-L-GULONATE TRAP TRANSPORTER SMALL PERMEASE PROTEIN YIAM"/>
    <property type="match status" value="1"/>
</dbReference>
<evidence type="ECO:0000256" key="1">
    <source>
        <dbReference type="ARBA" id="ARBA00004429"/>
    </source>
</evidence>
<dbReference type="RefSeq" id="WP_209350634.1">
    <property type="nucleotide sequence ID" value="NZ_JAGIYZ010000003.1"/>
</dbReference>
<dbReference type="Pfam" id="PF04290">
    <property type="entry name" value="DctQ"/>
    <property type="match status" value="1"/>
</dbReference>
<evidence type="ECO:0000259" key="11">
    <source>
        <dbReference type="Pfam" id="PF04290"/>
    </source>
</evidence>